<dbReference type="Proteomes" id="UP001597010">
    <property type="component" value="Unassembled WGS sequence"/>
</dbReference>
<gene>
    <name evidence="1" type="ORF">ACFQZX_16120</name>
</gene>
<sequence>MEDHNKPEIIKTPSYDIQLRDFEGGLINFLVQHNLPSEGIFVTVPERIKVFSNLDSVIAQIDSKEKDSSLYLSKFIAGVASGLFDAALNYLWDETILQIRKRVVQYDLEYFYDNAVSGDKRKRLKDESDLNKVDDYDLIKGAREIGLISELGSKHLEYINYMRNWASAAHPNQNEITGLQLVSWLETCVKEVISLPISNLTIQIKQLLAGIKTTSISSQEAQEIAVFFTNLTQEQVNNLVSGFFGIYTKPETDSQTLQNINRLLPEIWDRVDEDTRDTFGLKYGNFVAANYQHEKKLSREFLQIVNAESYIPDDLRVVEIEAAINNLLSAHRGLNNFYNEPSFASQLQRIVGNPPKVPKQISKKYVVALVETYITNGNGVTRAAQPIYEDLLKKLDSHQANVAILSFTDPKISDKLQFSLCQTKFKELIQLVKPIVTSPPVKELIEKVEKFPSRLDNLKNDKTIKTAVDSLRVLLK</sequence>
<keyword evidence="2" id="KW-1185">Reference proteome</keyword>
<evidence type="ECO:0000313" key="1">
    <source>
        <dbReference type="EMBL" id="MFD0795150.1"/>
    </source>
</evidence>
<name>A0ABW3AWD2_9SPHI</name>
<accession>A0ABW3AWD2</accession>
<dbReference type="EMBL" id="JBHTHZ010000014">
    <property type="protein sequence ID" value="MFD0795150.1"/>
    <property type="molecule type" value="Genomic_DNA"/>
</dbReference>
<organism evidence="1 2">
    <name type="scientific">Mucilaginibacter litoreus</name>
    <dbReference type="NCBI Taxonomy" id="1048221"/>
    <lineage>
        <taxon>Bacteria</taxon>
        <taxon>Pseudomonadati</taxon>
        <taxon>Bacteroidota</taxon>
        <taxon>Sphingobacteriia</taxon>
        <taxon>Sphingobacteriales</taxon>
        <taxon>Sphingobacteriaceae</taxon>
        <taxon>Mucilaginibacter</taxon>
    </lineage>
</organism>
<reference evidence="2" key="1">
    <citation type="journal article" date="2019" name="Int. J. Syst. Evol. Microbiol.">
        <title>The Global Catalogue of Microorganisms (GCM) 10K type strain sequencing project: providing services to taxonomists for standard genome sequencing and annotation.</title>
        <authorList>
            <consortium name="The Broad Institute Genomics Platform"/>
            <consortium name="The Broad Institute Genome Sequencing Center for Infectious Disease"/>
            <person name="Wu L."/>
            <person name="Ma J."/>
        </authorList>
    </citation>
    <scope>NUCLEOTIDE SEQUENCE [LARGE SCALE GENOMIC DNA]</scope>
    <source>
        <strain evidence="2">CCUG 61484</strain>
    </source>
</reference>
<evidence type="ECO:0000313" key="2">
    <source>
        <dbReference type="Proteomes" id="UP001597010"/>
    </source>
</evidence>
<dbReference type="RefSeq" id="WP_377117271.1">
    <property type="nucleotide sequence ID" value="NZ_JBHTHZ010000014.1"/>
</dbReference>
<protein>
    <recommendedName>
        <fullName evidence="3">KAP family P-loop domain-containing protein</fullName>
    </recommendedName>
</protein>
<evidence type="ECO:0008006" key="3">
    <source>
        <dbReference type="Google" id="ProtNLM"/>
    </source>
</evidence>
<comment type="caution">
    <text evidence="1">The sequence shown here is derived from an EMBL/GenBank/DDBJ whole genome shotgun (WGS) entry which is preliminary data.</text>
</comment>
<proteinExistence type="predicted"/>